<evidence type="ECO:0000256" key="4">
    <source>
        <dbReference type="ARBA" id="ARBA00022824"/>
    </source>
</evidence>
<evidence type="ECO:0000313" key="12">
    <source>
        <dbReference type="EMBL" id="KAK9834006.1"/>
    </source>
</evidence>
<dbReference type="HAMAP" id="MF_03109">
    <property type="entry name" value="Sey1"/>
    <property type="match status" value="1"/>
</dbReference>
<dbReference type="Pfam" id="PF05879">
    <property type="entry name" value="RHD3_GTPase"/>
    <property type="match status" value="1"/>
</dbReference>
<comment type="caution">
    <text evidence="12">The sequence shown here is derived from an EMBL/GenBank/DDBJ whole genome shotgun (WGS) entry which is preliminary data.</text>
</comment>
<evidence type="ECO:0000256" key="8">
    <source>
        <dbReference type="HAMAP-Rule" id="MF_03109"/>
    </source>
</evidence>
<dbReference type="EC" id="3.6.5.-" evidence="8"/>
<keyword evidence="13" id="KW-1185">Reference proteome</keyword>
<keyword evidence="1 8" id="KW-0812">Transmembrane</keyword>
<dbReference type="InterPro" id="IPR008803">
    <property type="entry name" value="RHD3/Sey1"/>
</dbReference>
<dbReference type="Pfam" id="PF20428">
    <property type="entry name" value="Sey1_3HB"/>
    <property type="match status" value="1"/>
</dbReference>
<evidence type="ECO:0000259" key="11">
    <source>
        <dbReference type="PROSITE" id="PS51715"/>
    </source>
</evidence>
<dbReference type="GO" id="GO:0016320">
    <property type="term" value="P:endoplasmic reticulum membrane fusion"/>
    <property type="evidence" value="ECO:0007669"/>
    <property type="project" value="TreeGrafter"/>
</dbReference>
<evidence type="ECO:0000256" key="1">
    <source>
        <dbReference type="ARBA" id="ARBA00022692"/>
    </source>
</evidence>
<dbReference type="PANTHER" id="PTHR45923:SF2">
    <property type="entry name" value="PROTEIN SEY1"/>
    <property type="match status" value="1"/>
</dbReference>
<evidence type="ECO:0000256" key="6">
    <source>
        <dbReference type="ARBA" id="ARBA00023134"/>
    </source>
</evidence>
<dbReference type="SUPFAM" id="SSF52540">
    <property type="entry name" value="P-loop containing nucleoside triphosphate hydrolases"/>
    <property type="match status" value="1"/>
</dbReference>
<evidence type="ECO:0000256" key="5">
    <source>
        <dbReference type="ARBA" id="ARBA00022989"/>
    </source>
</evidence>
<feature type="binding site" evidence="8">
    <location>
        <begin position="46"/>
        <end position="53"/>
    </location>
    <ligand>
        <name>GTP</name>
        <dbReference type="ChEBI" id="CHEBI:37565"/>
    </ligand>
</feature>
<dbReference type="InterPro" id="IPR030386">
    <property type="entry name" value="G_GB1_RHD3_dom"/>
</dbReference>
<keyword evidence="4 8" id="KW-0256">Endoplasmic reticulum</keyword>
<accession>A0AAW1RKG6</accession>
<comment type="subcellular location">
    <subcellularLocation>
        <location evidence="8">Endoplasmic reticulum membrane</location>
        <topology evidence="8">Multi-pass membrane protein</topology>
    </subcellularLocation>
</comment>
<feature type="region of interest" description="Disordered" evidence="9">
    <location>
        <begin position="817"/>
        <end position="842"/>
    </location>
</feature>
<keyword evidence="3 8" id="KW-0378">Hydrolase</keyword>
<evidence type="ECO:0000256" key="2">
    <source>
        <dbReference type="ARBA" id="ARBA00022741"/>
    </source>
</evidence>
<evidence type="ECO:0000256" key="9">
    <source>
        <dbReference type="SAM" id="MobiDB-lite"/>
    </source>
</evidence>
<dbReference type="GO" id="GO:0005789">
    <property type="term" value="C:endoplasmic reticulum membrane"/>
    <property type="evidence" value="ECO:0007669"/>
    <property type="project" value="UniProtKB-SubCell"/>
</dbReference>
<dbReference type="PROSITE" id="PS51715">
    <property type="entry name" value="G_GB1_RHD3"/>
    <property type="match status" value="1"/>
</dbReference>
<evidence type="ECO:0000256" key="3">
    <source>
        <dbReference type="ARBA" id="ARBA00022801"/>
    </source>
</evidence>
<name>A0AAW1RKG6_9CHLO</name>
<evidence type="ECO:0000313" key="13">
    <source>
        <dbReference type="Proteomes" id="UP001445335"/>
    </source>
</evidence>
<dbReference type="EMBL" id="JALJOU010000034">
    <property type="protein sequence ID" value="KAK9834006.1"/>
    <property type="molecule type" value="Genomic_DNA"/>
</dbReference>
<comment type="function">
    <text evidence="8">Probable GTP-binding protein that may be involved in cell development.</text>
</comment>
<reference evidence="12 13" key="1">
    <citation type="journal article" date="2024" name="Nat. Commun.">
        <title>Phylogenomics reveals the evolutionary origins of lichenization in chlorophyte algae.</title>
        <authorList>
            <person name="Puginier C."/>
            <person name="Libourel C."/>
            <person name="Otte J."/>
            <person name="Skaloud P."/>
            <person name="Haon M."/>
            <person name="Grisel S."/>
            <person name="Petersen M."/>
            <person name="Berrin J.G."/>
            <person name="Delaux P.M."/>
            <person name="Dal Grande F."/>
            <person name="Keller J."/>
        </authorList>
    </citation>
    <scope>NUCLEOTIDE SEQUENCE [LARGE SCALE GENOMIC DNA]</scope>
    <source>
        <strain evidence="12 13">SAG 245.80</strain>
    </source>
</reference>
<comment type="similarity">
    <text evidence="8">Belongs to the TRAFAC class dynamin-like GTPase superfamily. GB1/RHD3 GTPase family. RHD3 subfamily.</text>
</comment>
<proteinExistence type="inferred from homology"/>
<sequence>MAQKSSGILQVVNGDGEFDDNSVSSFMRDNDVQDAGVDYQVVAITGPQSSGKSTLMNALFGTSFEEMDAMSGRHQTTRGIWLARSGKLPHPATLVMDLEGSDGRERGEDDNSFERQSALFALAVADVLLVNMWAKDVGREAGAGKPLLKTIFQVNLKLFTPAPNKRRTVLLFVFRDRTRTPLPRLVETWEADLAQMWAGITKPPQYEASSFTDFFEVMYASLPNFEEREEDFRAESVILRRRFTEEGKDTLLRAGEGKLPGHALALSMARVWEAIREQRDLNLPAHKVMVANIRCAELLEEQLRSLATDSAWTALAAAAAAGVVPEFGSRAAALLESCITGYDEEARYFEAGVRRAKRDELVARARGMVRGAFDAQRAHLRARLREHAAQEISACATREGGFAAAASRVKAEALEQHQAGLRQAEVPSSGWDAAAEVQAAEADVDALIADATQRKVAEVAAAAQKGLAAAITGPAIALLESLPDDLWARLLRLLASALRTATQSVEAGLSGYALGSKARAALDAQLQGFARKRLEAHVREAANTALPRMKERFTEVFSRDEAGLPRSWGPSANVPAAARDARLAAARVLAQLAVLRLDHPSPADGDAVERAVLALAADKAAALSPPEAGVGGIPEGGEAFDLVAAAEWPGVAEGAVLLTPPQCRALWRQFASDSAYSVQQAQATQDANRAATNRMPPAWAIAAMVVLGFNEFLALLYNPLYIVLGLAIFVFARTVYQELDVDAEMARGLLPGALALSGKVLPAVSSVAHRTADALREFVHDPQALAERVAAAGRSAVDKAAASAESATGAVARAARAAGVSPTRSADPSAPVARGGAEADGK</sequence>
<dbReference type="GO" id="GO:0003924">
    <property type="term" value="F:GTPase activity"/>
    <property type="evidence" value="ECO:0007669"/>
    <property type="project" value="UniProtKB-UniRule"/>
</dbReference>
<feature type="transmembrane region" description="Helical" evidence="10">
    <location>
        <begin position="698"/>
        <end position="731"/>
    </location>
</feature>
<dbReference type="CDD" id="cd01851">
    <property type="entry name" value="GBP"/>
    <property type="match status" value="1"/>
</dbReference>
<organism evidence="12 13">
    <name type="scientific">Elliptochloris bilobata</name>
    <dbReference type="NCBI Taxonomy" id="381761"/>
    <lineage>
        <taxon>Eukaryota</taxon>
        <taxon>Viridiplantae</taxon>
        <taxon>Chlorophyta</taxon>
        <taxon>core chlorophytes</taxon>
        <taxon>Trebouxiophyceae</taxon>
        <taxon>Trebouxiophyceae incertae sedis</taxon>
        <taxon>Elliptochloris clade</taxon>
        <taxon>Elliptochloris</taxon>
    </lineage>
</organism>
<protein>
    <recommendedName>
        <fullName evidence="8">Protein ROOT HAIR DEFECTIVE 3 homolog</fullName>
        <ecNumber evidence="8">3.6.5.-</ecNumber>
    </recommendedName>
    <alternativeName>
        <fullName evidence="8">Protein SEY1 homolog</fullName>
    </alternativeName>
</protein>
<dbReference type="Gene3D" id="3.40.50.300">
    <property type="entry name" value="P-loop containing nucleotide triphosphate hydrolases"/>
    <property type="match status" value="1"/>
</dbReference>
<dbReference type="AlphaFoldDB" id="A0AAW1RKG6"/>
<evidence type="ECO:0000256" key="7">
    <source>
        <dbReference type="ARBA" id="ARBA00023136"/>
    </source>
</evidence>
<keyword evidence="6 8" id="KW-0342">GTP-binding</keyword>
<keyword evidence="2 8" id="KW-0547">Nucleotide-binding</keyword>
<keyword evidence="5 8" id="KW-1133">Transmembrane helix</keyword>
<feature type="topological domain" description="Lumenal" evidence="8">
    <location>
        <begin position="717"/>
        <end position="719"/>
    </location>
</feature>
<dbReference type="Proteomes" id="UP001445335">
    <property type="component" value="Unassembled WGS sequence"/>
</dbReference>
<gene>
    <name evidence="12" type="ORF">WJX81_002422</name>
</gene>
<evidence type="ECO:0000256" key="10">
    <source>
        <dbReference type="SAM" id="Phobius"/>
    </source>
</evidence>
<feature type="topological domain" description="Cytoplasmic" evidence="8">
    <location>
        <begin position="741"/>
        <end position="842"/>
    </location>
</feature>
<dbReference type="GO" id="GO:0005525">
    <property type="term" value="F:GTP binding"/>
    <property type="evidence" value="ECO:0007669"/>
    <property type="project" value="UniProtKB-UniRule"/>
</dbReference>
<feature type="topological domain" description="Cytoplasmic" evidence="8">
    <location>
        <begin position="1"/>
        <end position="695"/>
    </location>
</feature>
<feature type="domain" description="GB1/RHD3-type G" evidence="11">
    <location>
        <begin position="36"/>
        <end position="264"/>
    </location>
</feature>
<dbReference type="InterPro" id="IPR027417">
    <property type="entry name" value="P-loop_NTPase"/>
</dbReference>
<dbReference type="PANTHER" id="PTHR45923">
    <property type="entry name" value="PROTEIN SEY1"/>
    <property type="match status" value="1"/>
</dbReference>
<dbReference type="InterPro" id="IPR046758">
    <property type="entry name" value="Sey1/RHD3-like_3HB"/>
</dbReference>
<keyword evidence="7 8" id="KW-0472">Membrane</keyword>